<name>A0A1H9D576_9GAMM</name>
<reference evidence="2" key="1">
    <citation type="submission" date="2016-10" db="EMBL/GenBank/DDBJ databases">
        <authorList>
            <person name="Varghese N."/>
            <person name="Submissions S."/>
        </authorList>
    </citation>
    <scope>NUCLEOTIDE SEQUENCE [LARGE SCALE GENOMIC DNA]</scope>
    <source>
        <strain evidence="2">8N4</strain>
    </source>
</reference>
<dbReference type="AlphaFoldDB" id="A0A1H9D576"/>
<proteinExistence type="predicted"/>
<dbReference type="InterPro" id="IPR012349">
    <property type="entry name" value="Split_barrel_FMN-bd"/>
</dbReference>
<dbReference type="Gene3D" id="2.30.110.10">
    <property type="entry name" value="Electron Transport, Fmn-binding Protein, Chain A"/>
    <property type="match status" value="1"/>
</dbReference>
<dbReference type="STRING" id="988801.SAMN05216522_101146"/>
<dbReference type="OrthoDB" id="8447155at2"/>
<sequence length="141" mass="15795">MDELAHCLNYLAGQHVLTLCTQHGDEFWAANCFYALDSENISFWLMTEPSTQHGRLMVASPLVVGTVSAQTASVSQLQGVQFQGVITLAEGDVGQRGLEAYQQRFPIAKQKSAPLWQLKIERLKMTDNQLGFGTKLRWQRP</sequence>
<keyword evidence="2" id="KW-1185">Reference proteome</keyword>
<organism evidence="1 2">
    <name type="scientific">Rosenbergiella nectarea</name>
    <dbReference type="NCBI Taxonomy" id="988801"/>
    <lineage>
        <taxon>Bacteria</taxon>
        <taxon>Pseudomonadati</taxon>
        <taxon>Pseudomonadota</taxon>
        <taxon>Gammaproteobacteria</taxon>
        <taxon>Enterobacterales</taxon>
        <taxon>Erwiniaceae</taxon>
        <taxon>Rosenbergiella</taxon>
    </lineage>
</organism>
<dbReference type="PIRSF" id="PIRSF009554">
    <property type="entry name" value="UCP009554"/>
    <property type="match status" value="1"/>
</dbReference>
<evidence type="ECO:0000313" key="1">
    <source>
        <dbReference type="EMBL" id="SEQ08584.1"/>
    </source>
</evidence>
<dbReference type="InterPro" id="IPR011194">
    <property type="entry name" value="UPF0306"/>
</dbReference>
<dbReference type="Proteomes" id="UP000242515">
    <property type="component" value="Unassembled WGS sequence"/>
</dbReference>
<evidence type="ECO:0000313" key="2">
    <source>
        <dbReference type="Proteomes" id="UP000242515"/>
    </source>
</evidence>
<dbReference type="EMBL" id="FOGC01000001">
    <property type="protein sequence ID" value="SEQ08584.1"/>
    <property type="molecule type" value="Genomic_DNA"/>
</dbReference>
<dbReference type="SUPFAM" id="SSF50475">
    <property type="entry name" value="FMN-binding split barrel"/>
    <property type="match status" value="1"/>
</dbReference>
<protein>
    <submittedName>
        <fullName evidence="1">Uncharacterized protein</fullName>
    </submittedName>
</protein>
<gene>
    <name evidence="1" type="ORF">SAMN05216522_101146</name>
</gene>
<dbReference type="RefSeq" id="WP_092671292.1">
    <property type="nucleotide sequence ID" value="NZ_FOGC01000001.1"/>
</dbReference>
<dbReference type="NCBIfam" id="NF002900">
    <property type="entry name" value="PRK03467.1"/>
    <property type="match status" value="1"/>
</dbReference>
<accession>A0A1H9D576</accession>